<name>G8RHA9_MYCRN</name>
<keyword evidence="5 8" id="KW-1133">Transmembrane helix</keyword>
<evidence type="ECO:0000256" key="2">
    <source>
        <dbReference type="ARBA" id="ARBA00007531"/>
    </source>
</evidence>
<accession>G8RHA9</accession>
<dbReference type="STRING" id="710685.MycrhN_4083"/>
<evidence type="ECO:0000256" key="3">
    <source>
        <dbReference type="ARBA" id="ARBA00022475"/>
    </source>
</evidence>
<dbReference type="KEGG" id="mrh:MycrhN_4083"/>
<dbReference type="InterPro" id="IPR038468">
    <property type="entry name" value="MmpS_C"/>
</dbReference>
<feature type="region of interest" description="Disordered" evidence="7">
    <location>
        <begin position="125"/>
        <end position="174"/>
    </location>
</feature>
<dbReference type="RefSeq" id="WP_014212341.1">
    <property type="nucleotide sequence ID" value="NC_016604.1"/>
</dbReference>
<dbReference type="eggNOG" id="ENOG5031DNG">
    <property type="taxonomic scope" value="Bacteria"/>
</dbReference>
<dbReference type="PATRIC" id="fig|710685.3.peg.4097"/>
<evidence type="ECO:0000256" key="7">
    <source>
        <dbReference type="SAM" id="MobiDB-lite"/>
    </source>
</evidence>
<feature type="transmembrane region" description="Helical" evidence="8">
    <location>
        <begin position="94"/>
        <end position="117"/>
    </location>
</feature>
<dbReference type="Pfam" id="PF05423">
    <property type="entry name" value="Mycobact_memb"/>
    <property type="match status" value="1"/>
</dbReference>
<evidence type="ECO:0000256" key="8">
    <source>
        <dbReference type="SAM" id="Phobius"/>
    </source>
</evidence>
<evidence type="ECO:0000313" key="9">
    <source>
        <dbReference type="EMBL" id="AEV74589.1"/>
    </source>
</evidence>
<feature type="compositionally biased region" description="Basic and acidic residues" evidence="7">
    <location>
        <begin position="1"/>
        <end position="14"/>
    </location>
</feature>
<proteinExistence type="inferred from homology"/>
<evidence type="ECO:0000313" key="10">
    <source>
        <dbReference type="Proteomes" id="UP000005442"/>
    </source>
</evidence>
<dbReference type="OrthoDB" id="4753136at2"/>
<keyword evidence="6 8" id="KW-0472">Membrane</keyword>
<dbReference type="HOGENOM" id="CLU_094552_0_0_11"/>
<organism evidence="9 10">
    <name type="scientific">Mycolicibacterium rhodesiae (strain NBB3)</name>
    <name type="common">Mycobacterium rhodesiae</name>
    <dbReference type="NCBI Taxonomy" id="710685"/>
    <lineage>
        <taxon>Bacteria</taxon>
        <taxon>Bacillati</taxon>
        <taxon>Actinomycetota</taxon>
        <taxon>Actinomycetes</taxon>
        <taxon>Mycobacteriales</taxon>
        <taxon>Mycobacteriaceae</taxon>
        <taxon>Mycolicibacterium</taxon>
    </lineage>
</organism>
<keyword evidence="4 8" id="KW-0812">Transmembrane</keyword>
<protein>
    <submittedName>
        <fullName evidence="9">Mycobacterial membrane protein</fullName>
    </submittedName>
</protein>
<feature type="region of interest" description="Disordered" evidence="7">
    <location>
        <begin position="1"/>
        <end position="89"/>
    </location>
</feature>
<dbReference type="InterPro" id="IPR008693">
    <property type="entry name" value="MmpS"/>
</dbReference>
<dbReference type="EMBL" id="CP003169">
    <property type="protein sequence ID" value="AEV74589.1"/>
    <property type="molecule type" value="Genomic_DNA"/>
</dbReference>
<dbReference type="GO" id="GO:0005886">
    <property type="term" value="C:plasma membrane"/>
    <property type="evidence" value="ECO:0007669"/>
    <property type="project" value="UniProtKB-SubCell"/>
</dbReference>
<reference evidence="9 10" key="1">
    <citation type="submission" date="2011-12" db="EMBL/GenBank/DDBJ databases">
        <title>Complete sequence of Mycobacterium rhodesiae NBB3.</title>
        <authorList>
            <consortium name="US DOE Joint Genome Institute"/>
            <person name="Lucas S."/>
            <person name="Han J."/>
            <person name="Lapidus A."/>
            <person name="Cheng J.-F."/>
            <person name="Goodwin L."/>
            <person name="Pitluck S."/>
            <person name="Peters L."/>
            <person name="Mikhailova N."/>
            <person name="Gu W."/>
            <person name="Detter J.C."/>
            <person name="Han C."/>
            <person name="Tapia R."/>
            <person name="Land M."/>
            <person name="Hauser L."/>
            <person name="Kyrpides N."/>
            <person name="Ivanova N."/>
            <person name="Pagani I."/>
            <person name="Mattes T."/>
            <person name="Holmes A."/>
            <person name="Rutledge P."/>
            <person name="Paulsen I."/>
            <person name="Coleman N."/>
            <person name="Woyke T."/>
        </authorList>
    </citation>
    <scope>NUCLEOTIDE SEQUENCE [LARGE SCALE GENOMIC DNA]</scope>
    <source>
        <strain evidence="9 10">NBB3</strain>
    </source>
</reference>
<feature type="compositionally biased region" description="Low complexity" evidence="7">
    <location>
        <begin position="23"/>
        <end position="48"/>
    </location>
</feature>
<keyword evidence="10" id="KW-1185">Reference proteome</keyword>
<dbReference type="AlphaFoldDB" id="G8RHA9"/>
<keyword evidence="3" id="KW-1003">Cell membrane</keyword>
<comment type="similarity">
    <text evidence="2">Belongs to the MmpS family.</text>
</comment>
<comment type="subcellular location">
    <subcellularLocation>
        <location evidence="1">Cell membrane</location>
    </subcellularLocation>
</comment>
<gene>
    <name evidence="9" type="ordered locus">MycrhN_4083</name>
</gene>
<sequence length="262" mass="27204">MTDSPHRGPEEQPGFREGPAPTQPQGNYPGYGGYTDPAYASQAQYGPPYQAPGAPPTEQMPYGYDPYASGQYTGQFPAGGPGEPPPEEPKSPRWLWVLATTAVLAVIGLVIALVIVYDSSSRQETVVAPPPSLPEPSTTTRTSPPTTSRTPSTSALPAPTVPSAPPTTGTTAAGPTETVLYDVAGEGRAINITYVDNGGLLQTEFNVLLPWSKQVQLPEPANASASISIINVGREVNCSISINGAIVEQRSGAGLTICTATG</sequence>
<evidence type="ECO:0000256" key="1">
    <source>
        <dbReference type="ARBA" id="ARBA00004236"/>
    </source>
</evidence>
<dbReference type="Gene3D" id="2.60.40.2880">
    <property type="entry name" value="MmpS1-5, C-terminal soluble domain"/>
    <property type="match status" value="1"/>
</dbReference>
<feature type="compositionally biased region" description="Low complexity" evidence="7">
    <location>
        <begin position="135"/>
        <end position="158"/>
    </location>
</feature>
<evidence type="ECO:0000256" key="4">
    <source>
        <dbReference type="ARBA" id="ARBA00022692"/>
    </source>
</evidence>
<evidence type="ECO:0000256" key="5">
    <source>
        <dbReference type="ARBA" id="ARBA00022989"/>
    </source>
</evidence>
<evidence type="ECO:0000256" key="6">
    <source>
        <dbReference type="ARBA" id="ARBA00023136"/>
    </source>
</evidence>
<dbReference type="Proteomes" id="UP000005442">
    <property type="component" value="Chromosome"/>
</dbReference>